<dbReference type="PANTHER" id="PTHR11685">
    <property type="entry name" value="RBR FAMILY RING FINGER AND IBR DOMAIN-CONTAINING"/>
    <property type="match status" value="1"/>
</dbReference>
<evidence type="ECO:0000256" key="5">
    <source>
        <dbReference type="ARBA" id="ARBA00022737"/>
    </source>
</evidence>
<dbReference type="CDD" id="cd22584">
    <property type="entry name" value="Rcat_RBR_unk"/>
    <property type="match status" value="1"/>
</dbReference>
<evidence type="ECO:0000256" key="6">
    <source>
        <dbReference type="ARBA" id="ARBA00022771"/>
    </source>
</evidence>
<accession>A0ABR2HQA8</accession>
<evidence type="ECO:0000313" key="11">
    <source>
        <dbReference type="EMBL" id="KAK8851267.1"/>
    </source>
</evidence>
<dbReference type="Proteomes" id="UP001390339">
    <property type="component" value="Unassembled WGS sequence"/>
</dbReference>
<comment type="catalytic activity">
    <reaction evidence="1">
        <text>[E2 ubiquitin-conjugating enzyme]-S-ubiquitinyl-L-cysteine + [acceptor protein]-L-lysine = [E2 ubiquitin-conjugating enzyme]-L-cysteine + [acceptor protein]-N(6)-ubiquitinyl-L-lysine.</text>
        <dbReference type="EC" id="2.3.2.31"/>
    </reaction>
</comment>
<evidence type="ECO:0000256" key="3">
    <source>
        <dbReference type="ARBA" id="ARBA00022679"/>
    </source>
</evidence>
<sequence>MADAADSRGSTPEGNVRSVIMCIVCVEEVKDRMEVGDPRQLNCGHMYYWSCLADHIKYAINSRPFKPIKCCGLIHAPSSEIWHFQTHLESSLLDTQLAEFLTKNNDYVAGVKPLYCHRQTCNAYIPATDRTSGAGLCRDCNVKTCVTCGDREHDGDCNIDEAFQHLASVEGWKKCPHCEAMVEKIEGCNHMECHCGTGFCYKCGLIDPDDGSHGHESDDEFGNEYNYPPIGYEEITDDSEEDSEDGSEDGSVDSNGNGS</sequence>
<evidence type="ECO:0000256" key="9">
    <source>
        <dbReference type="SAM" id="MobiDB-lite"/>
    </source>
</evidence>
<evidence type="ECO:0000259" key="10">
    <source>
        <dbReference type="PROSITE" id="PS51873"/>
    </source>
</evidence>
<keyword evidence="5" id="KW-0677">Repeat</keyword>
<name>A0ABR2HQA8_9PEZI</name>
<dbReference type="InterPro" id="IPR044066">
    <property type="entry name" value="TRIAD_supradom"/>
</dbReference>
<organism evidence="11 12">
    <name type="scientific">Apiospora arundinis</name>
    <dbReference type="NCBI Taxonomy" id="335852"/>
    <lineage>
        <taxon>Eukaryota</taxon>
        <taxon>Fungi</taxon>
        <taxon>Dikarya</taxon>
        <taxon>Ascomycota</taxon>
        <taxon>Pezizomycotina</taxon>
        <taxon>Sordariomycetes</taxon>
        <taxon>Xylariomycetidae</taxon>
        <taxon>Amphisphaeriales</taxon>
        <taxon>Apiosporaceae</taxon>
        <taxon>Apiospora</taxon>
    </lineage>
</organism>
<keyword evidence="6" id="KW-0863">Zinc-finger</keyword>
<dbReference type="Gene3D" id="3.30.40.10">
    <property type="entry name" value="Zinc/RING finger domain, C3HC4 (zinc finger)"/>
    <property type="match status" value="1"/>
</dbReference>
<dbReference type="InterPro" id="IPR002867">
    <property type="entry name" value="IBR_dom"/>
</dbReference>
<evidence type="ECO:0000256" key="7">
    <source>
        <dbReference type="ARBA" id="ARBA00022786"/>
    </source>
</evidence>
<comment type="caution">
    <text evidence="11">The sequence shown here is derived from an EMBL/GenBank/DDBJ whole genome shotgun (WGS) entry which is preliminary data.</text>
</comment>
<keyword evidence="8" id="KW-0862">Zinc</keyword>
<keyword evidence="12" id="KW-1185">Reference proteome</keyword>
<feature type="compositionally biased region" description="Acidic residues" evidence="9">
    <location>
        <begin position="234"/>
        <end position="251"/>
    </location>
</feature>
<feature type="domain" description="RING-type" evidence="10">
    <location>
        <begin position="18"/>
        <end position="228"/>
    </location>
</feature>
<protein>
    <recommendedName>
        <fullName evidence="2">RBR-type E3 ubiquitin transferase</fullName>
        <ecNumber evidence="2">2.3.2.31</ecNumber>
    </recommendedName>
</protein>
<proteinExistence type="predicted"/>
<dbReference type="PROSITE" id="PS51873">
    <property type="entry name" value="TRIAD"/>
    <property type="match status" value="1"/>
</dbReference>
<dbReference type="InterPro" id="IPR031127">
    <property type="entry name" value="E3_UB_ligase_RBR"/>
</dbReference>
<evidence type="ECO:0000256" key="8">
    <source>
        <dbReference type="ARBA" id="ARBA00022833"/>
    </source>
</evidence>
<dbReference type="EC" id="2.3.2.31" evidence="2"/>
<dbReference type="Pfam" id="PF01485">
    <property type="entry name" value="IBR"/>
    <property type="match status" value="2"/>
</dbReference>
<gene>
    <name evidence="11" type="ORF">PGQ11_013746</name>
</gene>
<dbReference type="InterPro" id="IPR013083">
    <property type="entry name" value="Znf_RING/FYVE/PHD"/>
</dbReference>
<keyword evidence="7" id="KW-0833">Ubl conjugation pathway</keyword>
<keyword evidence="3" id="KW-0808">Transferase</keyword>
<reference evidence="11 12" key="1">
    <citation type="journal article" date="2024" name="IMA Fungus">
        <title>Apiospora arundinis, a panoply of carbohydrate-active enzymes and secondary metabolites.</title>
        <authorList>
            <person name="Sorensen T."/>
            <person name="Petersen C."/>
            <person name="Muurmann A.T."/>
            <person name="Christiansen J.V."/>
            <person name="Brundto M.L."/>
            <person name="Overgaard C.K."/>
            <person name="Boysen A.T."/>
            <person name="Wollenberg R.D."/>
            <person name="Larsen T.O."/>
            <person name="Sorensen J.L."/>
            <person name="Nielsen K.L."/>
            <person name="Sondergaard T.E."/>
        </authorList>
    </citation>
    <scope>NUCLEOTIDE SEQUENCE [LARGE SCALE GENOMIC DNA]</scope>
    <source>
        <strain evidence="11 12">AAU 773</strain>
    </source>
</reference>
<keyword evidence="4" id="KW-0479">Metal-binding</keyword>
<dbReference type="EMBL" id="JAPCWZ010000009">
    <property type="protein sequence ID" value="KAK8851267.1"/>
    <property type="molecule type" value="Genomic_DNA"/>
</dbReference>
<evidence type="ECO:0000256" key="1">
    <source>
        <dbReference type="ARBA" id="ARBA00001798"/>
    </source>
</evidence>
<dbReference type="Gene3D" id="1.20.120.1750">
    <property type="match status" value="1"/>
</dbReference>
<dbReference type="SUPFAM" id="SSF57850">
    <property type="entry name" value="RING/U-box"/>
    <property type="match status" value="2"/>
</dbReference>
<feature type="region of interest" description="Disordered" evidence="9">
    <location>
        <begin position="213"/>
        <end position="259"/>
    </location>
</feature>
<evidence type="ECO:0000313" key="12">
    <source>
        <dbReference type="Proteomes" id="UP001390339"/>
    </source>
</evidence>
<evidence type="ECO:0000256" key="2">
    <source>
        <dbReference type="ARBA" id="ARBA00012251"/>
    </source>
</evidence>
<evidence type="ECO:0000256" key="4">
    <source>
        <dbReference type="ARBA" id="ARBA00022723"/>
    </source>
</evidence>